<evidence type="ECO:0000313" key="3">
    <source>
        <dbReference type="Proteomes" id="UP001162060"/>
    </source>
</evidence>
<feature type="compositionally biased region" description="Polar residues" evidence="1">
    <location>
        <begin position="20"/>
        <end position="29"/>
    </location>
</feature>
<evidence type="ECO:0000313" key="2">
    <source>
        <dbReference type="EMBL" id="CAK7919203.1"/>
    </source>
</evidence>
<organism evidence="2 3">
    <name type="scientific">Peronospora matthiolae</name>
    <dbReference type="NCBI Taxonomy" id="2874970"/>
    <lineage>
        <taxon>Eukaryota</taxon>
        <taxon>Sar</taxon>
        <taxon>Stramenopiles</taxon>
        <taxon>Oomycota</taxon>
        <taxon>Peronosporomycetes</taxon>
        <taxon>Peronosporales</taxon>
        <taxon>Peronosporaceae</taxon>
        <taxon>Peronospora</taxon>
    </lineage>
</organism>
<reference evidence="2" key="1">
    <citation type="submission" date="2024-01" db="EMBL/GenBank/DDBJ databases">
        <authorList>
            <person name="Webb A."/>
        </authorList>
    </citation>
    <scope>NUCLEOTIDE SEQUENCE</scope>
    <source>
        <strain evidence="2">Pm1</strain>
    </source>
</reference>
<feature type="region of interest" description="Disordered" evidence="1">
    <location>
        <begin position="1"/>
        <end position="29"/>
    </location>
</feature>
<accession>A0AAV1THD7</accession>
<evidence type="ECO:0000256" key="1">
    <source>
        <dbReference type="SAM" id="MobiDB-lite"/>
    </source>
</evidence>
<comment type="caution">
    <text evidence="2">The sequence shown here is derived from an EMBL/GenBank/DDBJ whole genome shotgun (WGS) entry which is preliminary data.</text>
</comment>
<gene>
    <name evidence="2" type="ORF">PM001_LOCUS5947</name>
</gene>
<proteinExistence type="predicted"/>
<dbReference type="Proteomes" id="UP001162060">
    <property type="component" value="Unassembled WGS sequence"/>
</dbReference>
<sequence>MRHATGLKYGNGSPADIQDPSPSHFNMASSDAKKEQRELFWIGILYVTSS</sequence>
<name>A0AAV1THD7_9STRA</name>
<protein>
    <submittedName>
        <fullName evidence="2">Uncharacterized protein</fullName>
    </submittedName>
</protein>
<dbReference type="AlphaFoldDB" id="A0AAV1THD7"/>
<dbReference type="EMBL" id="CAKLBY020000048">
    <property type="protein sequence ID" value="CAK7919203.1"/>
    <property type="molecule type" value="Genomic_DNA"/>
</dbReference>